<dbReference type="InterPro" id="IPR024717">
    <property type="entry name" value="NapC/NirT/NrfH"/>
</dbReference>
<keyword evidence="6 15" id="KW-0812">Transmembrane</keyword>
<evidence type="ECO:0000256" key="15">
    <source>
        <dbReference type="SAM" id="Phobius"/>
    </source>
</evidence>
<feature type="binding site" description="axial binding residue" evidence="14">
    <location>
        <position position="144"/>
    </location>
    <ligand>
        <name>heme</name>
        <dbReference type="ChEBI" id="CHEBI:30413"/>
        <label>3</label>
    </ligand>
    <ligandPart>
        <name>Fe</name>
        <dbReference type="ChEBI" id="CHEBI:18248"/>
    </ligandPart>
</feature>
<keyword evidence="8 12" id="KW-0249">Electron transport</keyword>
<evidence type="ECO:0000256" key="10">
    <source>
        <dbReference type="ARBA" id="ARBA00023004"/>
    </source>
</evidence>
<feature type="binding site" description="axial binding residue" evidence="14">
    <location>
        <position position="84"/>
    </location>
    <ligand>
        <name>heme</name>
        <dbReference type="ChEBI" id="CHEBI:30413"/>
        <label>2</label>
    </ligand>
    <ligandPart>
        <name>Fe</name>
        <dbReference type="ChEBI" id="CHEBI:18248"/>
    </ligandPart>
</feature>
<feature type="binding site" description="covalent" evidence="13">
    <location>
        <position position="172"/>
    </location>
    <ligand>
        <name>heme</name>
        <dbReference type="ChEBI" id="CHEBI:30413"/>
        <label>4</label>
    </ligand>
</feature>
<evidence type="ECO:0000256" key="9">
    <source>
        <dbReference type="ARBA" id="ARBA00022989"/>
    </source>
</evidence>
<keyword evidence="18" id="KW-1185">Reference proteome</keyword>
<keyword evidence="9 15" id="KW-1133">Transmembrane helix</keyword>
<evidence type="ECO:0000259" key="16">
    <source>
        <dbReference type="Pfam" id="PF03264"/>
    </source>
</evidence>
<evidence type="ECO:0000256" key="6">
    <source>
        <dbReference type="ARBA" id="ARBA00022692"/>
    </source>
</evidence>
<feature type="binding site" description="axial binding residue" evidence="14">
    <location>
        <position position="181"/>
    </location>
    <ligand>
        <name>heme</name>
        <dbReference type="ChEBI" id="CHEBI:30413"/>
        <label>2</label>
    </ligand>
    <ligandPart>
        <name>Fe</name>
        <dbReference type="ChEBI" id="CHEBI:18248"/>
    </ligandPart>
</feature>
<dbReference type="GO" id="GO:0009061">
    <property type="term" value="P:anaerobic respiration"/>
    <property type="evidence" value="ECO:0007669"/>
    <property type="project" value="TreeGrafter"/>
</dbReference>
<keyword evidence="7 12" id="KW-0479">Metal-binding</keyword>
<comment type="PTM">
    <text evidence="12">Binds 4 heme groups per subunit.</text>
</comment>
<feature type="binding site" description="axial binding residue" evidence="14">
    <location>
        <position position="56"/>
    </location>
    <ligand>
        <name>heme</name>
        <dbReference type="ChEBI" id="CHEBI:30413"/>
        <label>1</label>
    </ligand>
    <ligandPart>
        <name>Fe</name>
        <dbReference type="ChEBI" id="CHEBI:18248"/>
    </ligandPart>
</feature>
<dbReference type="GO" id="GO:0005886">
    <property type="term" value="C:plasma membrane"/>
    <property type="evidence" value="ECO:0007669"/>
    <property type="project" value="UniProtKB-SubCell"/>
</dbReference>
<keyword evidence="3 12" id="KW-0813">Transport</keyword>
<evidence type="ECO:0000313" key="17">
    <source>
        <dbReference type="EMBL" id="OOZ38804.1"/>
    </source>
</evidence>
<dbReference type="FunFam" id="1.10.3820.10:FF:000001">
    <property type="entry name" value="Cytochrome c-type protein"/>
    <property type="match status" value="1"/>
</dbReference>
<dbReference type="PIRSF" id="PIRSF000013">
    <property type="entry name" value="4_hem_cytochrm_NapC"/>
    <property type="match status" value="1"/>
</dbReference>
<dbReference type="GO" id="GO:0009055">
    <property type="term" value="F:electron transfer activity"/>
    <property type="evidence" value="ECO:0007669"/>
    <property type="project" value="TreeGrafter"/>
</dbReference>
<keyword evidence="5 12" id="KW-0349">Heme</keyword>
<evidence type="ECO:0000256" key="5">
    <source>
        <dbReference type="ARBA" id="ARBA00022617"/>
    </source>
</evidence>
<reference evidence="17 18" key="1">
    <citation type="submission" date="2016-11" db="EMBL/GenBank/DDBJ databases">
        <title>Mixed transmission modes and dynamic genome evolution in an obligate animal-bacterial symbiosis.</title>
        <authorList>
            <person name="Russell S.L."/>
            <person name="Corbett-Detig R.B."/>
            <person name="Cavanaugh C.M."/>
        </authorList>
    </citation>
    <scope>NUCLEOTIDE SEQUENCE [LARGE SCALE GENOMIC DNA]</scope>
    <source>
        <strain evidence="17">Sp-SM6</strain>
    </source>
</reference>
<evidence type="ECO:0000256" key="8">
    <source>
        <dbReference type="ARBA" id="ARBA00022982"/>
    </source>
</evidence>
<dbReference type="EMBL" id="MPRK01000157">
    <property type="protein sequence ID" value="OOZ38804.1"/>
    <property type="molecule type" value="Genomic_DNA"/>
</dbReference>
<keyword evidence="11 15" id="KW-0472">Membrane</keyword>
<feature type="transmembrane region" description="Helical" evidence="15">
    <location>
        <begin position="12"/>
        <end position="37"/>
    </location>
</feature>
<feature type="binding site" description="axial binding residue" evidence="14">
    <location>
        <position position="102"/>
    </location>
    <ligand>
        <name>heme</name>
        <dbReference type="ChEBI" id="CHEBI:30413"/>
        <label>1</label>
    </ligand>
    <ligandPart>
        <name>Fe</name>
        <dbReference type="ChEBI" id="CHEBI:18248"/>
    </ligandPart>
</feature>
<proteinExistence type="inferred from homology"/>
<feature type="binding site" description="covalent" evidence="13">
    <location>
        <position position="143"/>
    </location>
    <ligand>
        <name>heme</name>
        <dbReference type="ChEBI" id="CHEBI:30413"/>
        <label>3</label>
    </ligand>
</feature>
<evidence type="ECO:0000256" key="14">
    <source>
        <dbReference type="PIRSR" id="PIRSR000013-2"/>
    </source>
</evidence>
<sequence length="196" mass="22768">MFKKDSHKKSKFQSLASLSLKSVVIGGILGIIFWGGFNTTLEATNSMEFCLSCHEMKDTVYQEYRDTIHFKNPSGVQATCADCHVPKEWIHKFVRKVRAVSELYHKAMGTIDTPEKFNQHRWKMANRVWDSMRETDSRECRNCHAFDTMDLSGQDRYARKRHERALERGQTCIDCHTGIAHKEPKEPDELAKLEKE</sequence>
<evidence type="ECO:0000256" key="1">
    <source>
        <dbReference type="ARBA" id="ARBA00004162"/>
    </source>
</evidence>
<evidence type="ECO:0000256" key="4">
    <source>
        <dbReference type="ARBA" id="ARBA00022475"/>
    </source>
</evidence>
<evidence type="ECO:0000256" key="12">
    <source>
        <dbReference type="PIRNR" id="PIRNR000013"/>
    </source>
</evidence>
<keyword evidence="10 12" id="KW-0408">Iron</keyword>
<evidence type="ECO:0000256" key="3">
    <source>
        <dbReference type="ARBA" id="ARBA00022448"/>
    </source>
</evidence>
<dbReference type="PANTHER" id="PTHR30333:SF3">
    <property type="entry name" value="CYTOCHROME C-TYPE PROTEIN TORY"/>
    <property type="match status" value="1"/>
</dbReference>
<comment type="subcellular location">
    <subcellularLocation>
        <location evidence="1">Cell membrane</location>
        <topology evidence="1">Single-pass membrane protein</topology>
    </subcellularLocation>
</comment>
<evidence type="ECO:0000256" key="13">
    <source>
        <dbReference type="PIRSR" id="PIRSR000013-1"/>
    </source>
</evidence>
<dbReference type="GO" id="GO:0046872">
    <property type="term" value="F:metal ion binding"/>
    <property type="evidence" value="ECO:0007669"/>
    <property type="project" value="UniProtKB-KW"/>
</dbReference>
<dbReference type="PANTHER" id="PTHR30333">
    <property type="entry name" value="CYTOCHROME C-TYPE PROTEIN"/>
    <property type="match status" value="1"/>
</dbReference>
<dbReference type="OrthoDB" id="9782159at2"/>
<feature type="binding site" description="covalent" evidence="13">
    <location>
        <position position="83"/>
    </location>
    <ligand>
        <name>heme</name>
        <dbReference type="ChEBI" id="CHEBI:30413"/>
        <label>2</label>
    </ligand>
</feature>
<dbReference type="InterPro" id="IPR036280">
    <property type="entry name" value="Multihaem_cyt_sf"/>
</dbReference>
<dbReference type="GO" id="GO:0020037">
    <property type="term" value="F:heme binding"/>
    <property type="evidence" value="ECO:0007669"/>
    <property type="project" value="InterPro"/>
</dbReference>
<evidence type="ECO:0000256" key="7">
    <source>
        <dbReference type="ARBA" id="ARBA00022723"/>
    </source>
</evidence>
<organism evidence="17 18">
    <name type="scientific">Solemya elarraichensis gill symbiont</name>
    <dbReference type="NCBI Taxonomy" id="1918949"/>
    <lineage>
        <taxon>Bacteria</taxon>
        <taxon>Pseudomonadati</taxon>
        <taxon>Pseudomonadota</taxon>
        <taxon>Gammaproteobacteria</taxon>
        <taxon>sulfur-oxidizing symbionts</taxon>
    </lineage>
</organism>
<feature type="domain" description="NapC/NirT cytochrome c N-terminal" evidence="16">
    <location>
        <begin position="21"/>
        <end position="185"/>
    </location>
</feature>
<gene>
    <name evidence="17" type="ORF">BOW52_08045</name>
</gene>
<feature type="binding site" description="covalent" evidence="13">
    <location>
        <position position="175"/>
    </location>
    <ligand>
        <name>heme</name>
        <dbReference type="ChEBI" id="CHEBI:30413"/>
        <label>4</label>
    </ligand>
</feature>
<feature type="binding site" description="covalent" evidence="13">
    <location>
        <position position="50"/>
    </location>
    <ligand>
        <name>heme</name>
        <dbReference type="ChEBI" id="CHEBI:30413"/>
        <label>1</label>
    </ligand>
</feature>
<dbReference type="GO" id="GO:0019333">
    <property type="term" value="P:denitrification pathway"/>
    <property type="evidence" value="ECO:0007669"/>
    <property type="project" value="InterPro"/>
</dbReference>
<dbReference type="SUPFAM" id="SSF48695">
    <property type="entry name" value="Multiheme cytochromes"/>
    <property type="match status" value="1"/>
</dbReference>
<dbReference type="Proteomes" id="UP000190198">
    <property type="component" value="Unassembled WGS sequence"/>
</dbReference>
<evidence type="ECO:0000256" key="11">
    <source>
        <dbReference type="ARBA" id="ARBA00023136"/>
    </source>
</evidence>
<feature type="binding site" description="axial binding residue" evidence="14">
    <location>
        <position position="176"/>
    </location>
    <ligand>
        <name>heme</name>
        <dbReference type="ChEBI" id="CHEBI:30413"/>
        <label>4</label>
    </ligand>
    <ligandPart>
        <name>Fe</name>
        <dbReference type="ChEBI" id="CHEBI:18248"/>
    </ligandPart>
</feature>
<dbReference type="AlphaFoldDB" id="A0A1T2L155"/>
<accession>A0A1T2L155</accession>
<dbReference type="InterPro" id="IPR005126">
    <property type="entry name" value="NapC/NirT_cyt_c_N"/>
</dbReference>
<dbReference type="Pfam" id="PF03264">
    <property type="entry name" value="Cytochrom_NNT"/>
    <property type="match status" value="1"/>
</dbReference>
<comment type="similarity">
    <text evidence="2">Belongs to the NapC/NirT/NrfH family.</text>
</comment>
<comment type="caution">
    <text evidence="17">The sequence shown here is derived from an EMBL/GenBank/DDBJ whole genome shotgun (WGS) entry which is preliminary data.</text>
</comment>
<dbReference type="Gene3D" id="1.10.3820.10">
    <property type="entry name" value="Di-heme elbow motif domain"/>
    <property type="match status" value="1"/>
</dbReference>
<dbReference type="RefSeq" id="WP_078477229.1">
    <property type="nucleotide sequence ID" value="NZ_MPRK01000157.1"/>
</dbReference>
<comment type="cofactor">
    <cofactor evidence="13">
        <name>heme</name>
        <dbReference type="ChEBI" id="CHEBI:30413"/>
    </cofactor>
    <text evidence="13">Binds 4 heme groups per subunit.</text>
</comment>
<feature type="binding site" description="covalent" evidence="13">
    <location>
        <position position="140"/>
    </location>
    <ligand>
        <name>heme</name>
        <dbReference type="ChEBI" id="CHEBI:30413"/>
        <label>3</label>
    </ligand>
</feature>
<dbReference type="InterPro" id="IPR051174">
    <property type="entry name" value="Cytochrome_c-type_ET"/>
</dbReference>
<feature type="binding site" description="covalent" evidence="13">
    <location>
        <position position="53"/>
    </location>
    <ligand>
        <name>heme</name>
        <dbReference type="ChEBI" id="CHEBI:30413"/>
        <label>1</label>
    </ligand>
</feature>
<evidence type="ECO:0000313" key="18">
    <source>
        <dbReference type="Proteomes" id="UP000190198"/>
    </source>
</evidence>
<dbReference type="InterPro" id="IPR038266">
    <property type="entry name" value="NapC/NirT_cytc_sf"/>
</dbReference>
<evidence type="ECO:0000256" key="2">
    <source>
        <dbReference type="ARBA" id="ARBA00007395"/>
    </source>
</evidence>
<name>A0A1T2L155_9GAMM</name>
<keyword evidence="4" id="KW-1003">Cell membrane</keyword>
<feature type="binding site" description="covalent" evidence="13">
    <location>
        <position position="80"/>
    </location>
    <ligand>
        <name>heme</name>
        <dbReference type="ChEBI" id="CHEBI:30413"/>
        <label>2</label>
    </ligand>
</feature>
<protein>
    <recommendedName>
        <fullName evidence="12">Cytochrome c-type protein</fullName>
    </recommendedName>
</protein>